<name>A0ABV1X923_9ACTN</name>
<dbReference type="RefSeq" id="WP_350788497.1">
    <property type="nucleotide sequence ID" value="NZ_JBEPEK010000450.1"/>
</dbReference>
<dbReference type="InterPro" id="IPR000873">
    <property type="entry name" value="AMP-dep_synth/lig_dom"/>
</dbReference>
<evidence type="ECO:0000259" key="4">
    <source>
        <dbReference type="PROSITE" id="PS50075"/>
    </source>
</evidence>
<dbReference type="EMBL" id="JBEPEK010000450">
    <property type="protein sequence ID" value="MER7185525.1"/>
    <property type="molecule type" value="Genomic_DNA"/>
</dbReference>
<reference evidence="5 6" key="1">
    <citation type="submission" date="2024-06" db="EMBL/GenBank/DDBJ databases">
        <title>The Natural Products Discovery Center: Release of the First 8490 Sequenced Strains for Exploring Actinobacteria Biosynthetic Diversity.</title>
        <authorList>
            <person name="Kalkreuter E."/>
            <person name="Kautsar S.A."/>
            <person name="Yang D."/>
            <person name="Bader C.D."/>
            <person name="Teijaro C.N."/>
            <person name="Fluegel L."/>
            <person name="Davis C.M."/>
            <person name="Simpson J.R."/>
            <person name="Lauterbach L."/>
            <person name="Steele A.D."/>
            <person name="Gui C."/>
            <person name="Meng S."/>
            <person name="Li G."/>
            <person name="Viehrig K."/>
            <person name="Ye F."/>
            <person name="Su P."/>
            <person name="Kiefer A.F."/>
            <person name="Nichols A."/>
            <person name="Cepeda A.J."/>
            <person name="Yan W."/>
            <person name="Fan B."/>
            <person name="Jiang Y."/>
            <person name="Adhikari A."/>
            <person name="Zheng C.-J."/>
            <person name="Schuster L."/>
            <person name="Cowan T.M."/>
            <person name="Smanski M.J."/>
            <person name="Chevrette M.G."/>
            <person name="De Carvalho L.P.S."/>
            <person name="Shen B."/>
        </authorList>
    </citation>
    <scope>NUCLEOTIDE SEQUENCE [LARGE SCALE GENOMIC DNA]</scope>
    <source>
        <strain evidence="5 6">NPDC000234</strain>
    </source>
</reference>
<sequence>MTDHPPSHPLSWTQERIWFEEQLRPGDTAYHMPVILRVRGPLDLAALQAAVAALVARHDALRTVFGTADGEPRQRVLDAVTVPVRSQDVRGSADPEAAAHAALRRAVREPFDLAHGPLLRVLAIRYADDARLLLLSAHHLVADGQSFAVLFDELSTLYAGADTELRPLRRGFAETVRAERERLGEAGADALVAWWRGHLDGVPRVLELPADHPRPAVRGPHGARVRAELDAAAGAAVRELARAHEATPFMALLAAFGVVLARHSGQERMIVGTPASTRGPGGRDQVGCFLNTLPLKVDTAGDPAFADLLGRVRDDALEAFARQRVPFGRLVADLAPERDLSRGRLVQVFFNMLPPVGAPVLRGCTVEQLPFGDIDNKFDLTLYAGARSDGGYTLEAVYDAALFDAGRIEDLLLQLDAVLTQAAAEPARTVRDLDLATARSAALLPDLAAGLVPARPEPLADRLAKHAAATPDAPALIAGDRVWSYAETERTTDRLARLLHARGIRPGDVLALHAVRHPAVVLGILAAVKAGAVFAVLDADHPDDALRARAEALAPRAWLSCAPGLPLPGFVTGPVLRIEPGEGLDRALAGLPDGAPVAAPAPDADAYVAFTSGTTGRPRRVIGTHRPLTHFLDWYTRTFDLGPDDRFAVLSGLGHDPFLRDVLAPLWAGGAAVFPAADVRDTAALAGWLADAAPTVAHLTPALARALAGQADGTAGWPALRLAGFGGDTLTGRTLRAWARLAPGADLLNLYGATETPQAVSVHLAHRAGTPADAIPAGPVPLGPGIEGVQLLLLAGDRPAGIGEIGELVVRTPYLARYGDHTGSGDGEEASGFVPDPFSGVHGGSPGARLYRTGDLARLRPDGLLAPLGRADRQAKVRGHRVEPAEAEAALDALPGIRQSAVLAVPDGGGDHRLVAFLATGGAAPDLAEVRAALARRLPGHLVPSAYAVLDALPLTVNRKVDRDALRALEHRAEAATGGYVAPAGPVQERLAEQWRVLLRRERVGAGDDFFALGGHSLLLTRLLARIRREFPGAAAERLTLQDLFARPTVAGLAALLEETDPASHPDIPRTDPAEPAPLSWTQERLWLEEQVRPGDAAYNMPVVLRLRGPLDPAALQRAVDTVTDRHAVLRTVFGTGPDGDPHQRAVPGARAVVRTTDLSDRPDPETAALAAAMDSVREPFDLTRGPLLRVALLRIGDGDHLLALTVHHIVFDGWSFGVLLRELSAAYADRRDELPEPALQFADVARWERADLAGPVLDGLVAWWRGHLDGAPRVLELPTDRPRPAVSAHRGARRRITVDAATSAALRELSLAHGSTLFMTLLSAYAVVLSRWSGQDRLLVGTPVANRPRAEFEDLPGCFLNTLPLRVDLDGDPAFGALLGRVRDSALAAFAHQRVPFGRLVGELAPERDLSRGPLVQVLFALQNVELGTFDVPGIAGELVDVSVANSQFDLNLRMIDTGRELIGWLDHDVELFDTATVERFAEHFTHVLTAVAADPSAALSGIDPLGAAERDRLLHAWNDTAVEWPAGDTLTRLLAEAAGRHADTVAVRFADRELTYAELHARANALAHRLRSLGVGPDTVVGVHLDRSPELMVALLAVLKAGGAYLPLDTGYPHERLAFMLADARVPVLLAHPGGGEALAADGVTVVAVDERAGDGFPGTEPAPAAGPDHLAYVIYTSGSTGRPKGVQVPHRGIVNRLRWMQDAYRLTGADTVLQKTPISFDVSVWELFWPLLTGARLVLAAPGGHRDPEHLAALMRDERVTVCHFVPPMLDTFLAAGRAADCGSLRLVVCSGEALPADLARRFHRALPGAALENLYGPTEASVDVTRWTSRPGWTGAAVPIGTPIANTRAYVLDALLRPAPVGVPGELYLGGVQLARGYGGRPGLTADRFVPDPYGGSPGARLYRTGDLARWHADGYVEYLGRTDHQVKVRGFRIELGEIEAALLDLEPVAQAVAVVREDRPGDRRIVAYLTTSRSPSAGDLRAALAERLPEHMVPSAFVVLEALPLSPNGKVDRKALPAPDHGAGTAGGHIAPATPEEELLAGLWQRVLGLDRVGTRDNFFEIGGDSMHAVRIVGLAREAGHRIPLQRLFAAQTVETLARWLAEHTGPAGDPADGPARQEVAAFGLLSPEDLARLRA</sequence>
<dbReference type="Gene3D" id="3.40.50.1820">
    <property type="entry name" value="alpha/beta hydrolase"/>
    <property type="match status" value="2"/>
</dbReference>
<dbReference type="Gene3D" id="3.30.300.30">
    <property type="match status" value="2"/>
</dbReference>
<gene>
    <name evidence="5" type="ORF">ABT404_39715</name>
</gene>
<evidence type="ECO:0000256" key="3">
    <source>
        <dbReference type="ARBA" id="ARBA00022553"/>
    </source>
</evidence>
<dbReference type="SUPFAM" id="SSF52777">
    <property type="entry name" value="CoA-dependent acyltransferases"/>
    <property type="match status" value="4"/>
</dbReference>
<dbReference type="Proteomes" id="UP001474181">
    <property type="component" value="Unassembled WGS sequence"/>
</dbReference>
<dbReference type="SMART" id="SM00823">
    <property type="entry name" value="PKS_PP"/>
    <property type="match status" value="2"/>
</dbReference>
<organism evidence="5 6">
    <name type="scientific">Streptomyces hyaluromycini</name>
    <dbReference type="NCBI Taxonomy" id="1377993"/>
    <lineage>
        <taxon>Bacteria</taxon>
        <taxon>Bacillati</taxon>
        <taxon>Actinomycetota</taxon>
        <taxon>Actinomycetes</taxon>
        <taxon>Kitasatosporales</taxon>
        <taxon>Streptomycetaceae</taxon>
        <taxon>Streptomyces</taxon>
    </lineage>
</organism>
<dbReference type="InterPro" id="IPR020806">
    <property type="entry name" value="PKS_PP-bd"/>
</dbReference>
<keyword evidence="3" id="KW-0597">Phosphoprotein</keyword>
<dbReference type="InterPro" id="IPR045851">
    <property type="entry name" value="AMP-bd_C_sf"/>
</dbReference>
<dbReference type="InterPro" id="IPR029058">
    <property type="entry name" value="AB_hydrolase_fold"/>
</dbReference>
<dbReference type="SUPFAM" id="SSF56801">
    <property type="entry name" value="Acetyl-CoA synthetase-like"/>
    <property type="match status" value="2"/>
</dbReference>
<dbReference type="Gene3D" id="2.30.38.10">
    <property type="entry name" value="Luciferase, Domain 3"/>
    <property type="match status" value="1"/>
</dbReference>
<protein>
    <submittedName>
        <fullName evidence="5">Amino acid adenylation domain-containing protein</fullName>
    </submittedName>
</protein>
<dbReference type="Gene3D" id="3.40.50.12780">
    <property type="entry name" value="N-terminal domain of ligase-like"/>
    <property type="match status" value="1"/>
</dbReference>
<feature type="domain" description="Carrier" evidence="4">
    <location>
        <begin position="982"/>
        <end position="1061"/>
    </location>
</feature>
<dbReference type="PROSITE" id="PS50075">
    <property type="entry name" value="CARRIER"/>
    <property type="match status" value="2"/>
</dbReference>
<dbReference type="InterPro" id="IPR010071">
    <property type="entry name" value="AA_adenyl_dom"/>
</dbReference>
<evidence type="ECO:0000313" key="6">
    <source>
        <dbReference type="Proteomes" id="UP001474181"/>
    </source>
</evidence>
<keyword evidence="6" id="KW-1185">Reference proteome</keyword>
<dbReference type="InterPro" id="IPR023213">
    <property type="entry name" value="CAT-like_dom_sf"/>
</dbReference>
<dbReference type="InterPro" id="IPR036736">
    <property type="entry name" value="ACP-like_sf"/>
</dbReference>
<dbReference type="InterPro" id="IPR020845">
    <property type="entry name" value="AMP-binding_CS"/>
</dbReference>
<evidence type="ECO:0000313" key="5">
    <source>
        <dbReference type="EMBL" id="MER7185525.1"/>
    </source>
</evidence>
<evidence type="ECO:0000256" key="1">
    <source>
        <dbReference type="ARBA" id="ARBA00001957"/>
    </source>
</evidence>
<dbReference type="InterPro" id="IPR009081">
    <property type="entry name" value="PP-bd_ACP"/>
</dbReference>
<dbReference type="PANTHER" id="PTHR45527:SF1">
    <property type="entry name" value="FATTY ACID SYNTHASE"/>
    <property type="match status" value="1"/>
</dbReference>
<dbReference type="PROSITE" id="PS00455">
    <property type="entry name" value="AMP_BINDING"/>
    <property type="match status" value="2"/>
</dbReference>
<dbReference type="PANTHER" id="PTHR45527">
    <property type="entry name" value="NONRIBOSOMAL PEPTIDE SYNTHETASE"/>
    <property type="match status" value="1"/>
</dbReference>
<dbReference type="Gene3D" id="3.40.50.980">
    <property type="match status" value="2"/>
</dbReference>
<comment type="cofactor">
    <cofactor evidence="1">
        <name>pantetheine 4'-phosphate</name>
        <dbReference type="ChEBI" id="CHEBI:47942"/>
    </cofactor>
</comment>
<dbReference type="NCBIfam" id="TIGR01733">
    <property type="entry name" value="AA-adenyl-dom"/>
    <property type="match status" value="1"/>
</dbReference>
<proteinExistence type="predicted"/>
<dbReference type="InterPro" id="IPR001242">
    <property type="entry name" value="Condensation_dom"/>
</dbReference>
<evidence type="ECO:0000256" key="2">
    <source>
        <dbReference type="ARBA" id="ARBA00022450"/>
    </source>
</evidence>
<dbReference type="InterPro" id="IPR042099">
    <property type="entry name" value="ANL_N_sf"/>
</dbReference>
<dbReference type="InterPro" id="IPR025110">
    <property type="entry name" value="AMP-bd_C"/>
</dbReference>
<dbReference type="SUPFAM" id="SSF47336">
    <property type="entry name" value="ACP-like"/>
    <property type="match status" value="2"/>
</dbReference>
<dbReference type="Pfam" id="PF00501">
    <property type="entry name" value="AMP-binding"/>
    <property type="match status" value="2"/>
</dbReference>
<dbReference type="CDD" id="cd19531">
    <property type="entry name" value="LCL_NRPS-like"/>
    <property type="match status" value="2"/>
</dbReference>
<accession>A0ABV1X923</accession>
<dbReference type="CDD" id="cd17646">
    <property type="entry name" value="A_NRPS_AB3403-like"/>
    <property type="match status" value="1"/>
</dbReference>
<dbReference type="InterPro" id="IPR006162">
    <property type="entry name" value="Ppantetheine_attach_site"/>
</dbReference>
<feature type="domain" description="Carrier" evidence="4">
    <location>
        <begin position="2036"/>
        <end position="2110"/>
    </location>
</feature>
<dbReference type="Pfam" id="PF13193">
    <property type="entry name" value="AMP-binding_C"/>
    <property type="match status" value="2"/>
</dbReference>
<dbReference type="PROSITE" id="PS00012">
    <property type="entry name" value="PHOSPHOPANTETHEINE"/>
    <property type="match status" value="2"/>
</dbReference>
<keyword evidence="2" id="KW-0596">Phosphopantetheine</keyword>
<comment type="caution">
    <text evidence="5">The sequence shown here is derived from an EMBL/GenBank/DDBJ whole genome shotgun (WGS) entry which is preliminary data.</text>
</comment>
<dbReference type="Pfam" id="PF00550">
    <property type="entry name" value="PP-binding"/>
    <property type="match status" value="2"/>
</dbReference>
<dbReference type="Pfam" id="PF00668">
    <property type="entry name" value="Condensation"/>
    <property type="match status" value="2"/>
</dbReference>
<dbReference type="Gene3D" id="3.30.559.10">
    <property type="entry name" value="Chloramphenicol acetyltransferase-like domain"/>
    <property type="match status" value="2"/>
</dbReference>
<dbReference type="Gene3D" id="3.30.559.30">
    <property type="entry name" value="Nonribosomal peptide synthetase, condensation domain"/>
    <property type="match status" value="2"/>
</dbReference>